<dbReference type="InterPro" id="IPR005110">
    <property type="entry name" value="MoeA_linker/N"/>
</dbReference>
<dbReference type="EC" id="2.10.1.1" evidence="4"/>
<dbReference type="InterPro" id="IPR036135">
    <property type="entry name" value="MoeA_linker/N_sf"/>
</dbReference>
<evidence type="ECO:0000256" key="1">
    <source>
        <dbReference type="ARBA" id="ARBA00005046"/>
    </source>
</evidence>
<dbReference type="GO" id="GO:0006777">
    <property type="term" value="P:Mo-molybdopterin cofactor biosynthetic process"/>
    <property type="evidence" value="ECO:0007669"/>
    <property type="project" value="UniProtKB-KW"/>
</dbReference>
<evidence type="ECO:0000256" key="2">
    <source>
        <dbReference type="ARBA" id="ARBA00023150"/>
    </source>
</evidence>
<dbReference type="SUPFAM" id="SSF63867">
    <property type="entry name" value="MoeA C-terminal domain-like"/>
    <property type="match status" value="1"/>
</dbReference>
<dbReference type="Gene3D" id="3.40.980.10">
    <property type="entry name" value="MoaB/Mog-like domain"/>
    <property type="match status" value="1"/>
</dbReference>
<dbReference type="InterPro" id="IPR001453">
    <property type="entry name" value="MoaB/Mog_dom"/>
</dbReference>
<dbReference type="AlphaFoldDB" id="A0A3B0RGQ7"/>
<dbReference type="UniPathway" id="UPA00344"/>
<dbReference type="NCBIfam" id="NF045515">
    <property type="entry name" value="Glp_gephyrin"/>
    <property type="match status" value="1"/>
</dbReference>
<dbReference type="InterPro" id="IPR005111">
    <property type="entry name" value="MoeA_C_domain_IV"/>
</dbReference>
<dbReference type="CDD" id="cd00887">
    <property type="entry name" value="MoeA"/>
    <property type="match status" value="1"/>
</dbReference>
<dbReference type="SUPFAM" id="SSF53218">
    <property type="entry name" value="Molybdenum cofactor biosynthesis proteins"/>
    <property type="match status" value="1"/>
</dbReference>
<dbReference type="NCBIfam" id="TIGR00177">
    <property type="entry name" value="molyb_syn"/>
    <property type="match status" value="1"/>
</dbReference>
<dbReference type="InterPro" id="IPR036425">
    <property type="entry name" value="MoaB/Mog-like_dom_sf"/>
</dbReference>
<dbReference type="SMART" id="SM00852">
    <property type="entry name" value="MoCF_biosynth"/>
    <property type="match status" value="1"/>
</dbReference>
<evidence type="ECO:0000313" key="4">
    <source>
        <dbReference type="EMBL" id="VAV92180.1"/>
    </source>
</evidence>
<dbReference type="GO" id="GO:0005829">
    <property type="term" value="C:cytosol"/>
    <property type="evidence" value="ECO:0007669"/>
    <property type="project" value="TreeGrafter"/>
</dbReference>
<dbReference type="InterPro" id="IPR038987">
    <property type="entry name" value="MoeA-like"/>
</dbReference>
<proteinExistence type="predicted"/>
<comment type="pathway">
    <text evidence="1">Cofactor biosynthesis; molybdopterin biosynthesis.</text>
</comment>
<reference evidence="4" key="1">
    <citation type="submission" date="2018-06" db="EMBL/GenBank/DDBJ databases">
        <authorList>
            <person name="Zhirakovskaya E."/>
        </authorList>
    </citation>
    <scope>NUCLEOTIDE SEQUENCE</scope>
</reference>
<dbReference type="InterPro" id="IPR036688">
    <property type="entry name" value="MoeA_C_domain_IV_sf"/>
</dbReference>
<dbReference type="Pfam" id="PF03453">
    <property type="entry name" value="MoeA_N"/>
    <property type="match status" value="1"/>
</dbReference>
<dbReference type="Gene3D" id="3.90.105.10">
    <property type="entry name" value="Molybdopterin biosynthesis moea protein, domain 2"/>
    <property type="match status" value="1"/>
</dbReference>
<dbReference type="EMBL" id="UOEJ01000031">
    <property type="protein sequence ID" value="VAV92180.1"/>
    <property type="molecule type" value="Genomic_DNA"/>
</dbReference>
<accession>A0A3B0RGQ7</accession>
<dbReference type="GO" id="GO:0061599">
    <property type="term" value="F:molybdopterin molybdotransferase activity"/>
    <property type="evidence" value="ECO:0007669"/>
    <property type="project" value="UniProtKB-EC"/>
</dbReference>
<sequence>MLSYKQALEIILADVKPPAPQSLSLDQAVGHIAAENLVSSENLPPFHNSAMDGFAVKSDAVKGACKDSPVTLTVDGSTMAGDFPDNNAANNGAWEIMTGAPVPDAYDAVIRIEDINILARNAGDRPTEIAITVEAFPGKNIRKAGTDFHPGDALIDPGVEINPHHITALTALGQNEIAVTIPPHVAVVSTGKELVDDMAVALKPGQIRNSNAPYLMESLNSLGVPATNDGTIFDEPEKFEQKIRDILSRDVQVILSSGAVSMGRYDFIPDGLRAMGAEILFHKAAIRPGKPILFARFPNGTYYFGLPGNPVAAAVGLRFFAYPLIREARRQSPEKPVSAILKNDFSKQSSFRFFMKAACQVGEDGRLVVDILPGQESFKIKPMLSQNCWAVIPEDDLSVKAGSLIDIYPLYPRFGALL</sequence>
<dbReference type="Pfam" id="PF00994">
    <property type="entry name" value="MoCF_biosynth"/>
    <property type="match status" value="1"/>
</dbReference>
<keyword evidence="2" id="KW-0501">Molybdenum cofactor biosynthesis</keyword>
<dbReference type="Gene3D" id="2.40.340.10">
    <property type="entry name" value="MoeA, C-terminal, domain IV"/>
    <property type="match status" value="1"/>
</dbReference>
<dbReference type="PANTHER" id="PTHR10192:SF5">
    <property type="entry name" value="GEPHYRIN"/>
    <property type="match status" value="1"/>
</dbReference>
<gene>
    <name evidence="4" type="ORF">MNBD_ALPHA01-185</name>
</gene>
<name>A0A3B0RGQ7_9ZZZZ</name>
<dbReference type="SUPFAM" id="SSF63882">
    <property type="entry name" value="MoeA N-terminal region -like"/>
    <property type="match status" value="1"/>
</dbReference>
<evidence type="ECO:0000259" key="3">
    <source>
        <dbReference type="SMART" id="SM00852"/>
    </source>
</evidence>
<dbReference type="Pfam" id="PF03454">
    <property type="entry name" value="MoeA_C"/>
    <property type="match status" value="1"/>
</dbReference>
<protein>
    <submittedName>
        <fullName evidence="4">Molybdopterin molybdenumtransferase</fullName>
        <ecNumber evidence="4">2.10.1.1</ecNumber>
    </submittedName>
</protein>
<dbReference type="Gene3D" id="2.170.190.11">
    <property type="entry name" value="Molybdopterin biosynthesis moea protein, domain 3"/>
    <property type="match status" value="1"/>
</dbReference>
<feature type="domain" description="MoaB/Mog" evidence="3">
    <location>
        <begin position="186"/>
        <end position="327"/>
    </location>
</feature>
<organism evidence="4">
    <name type="scientific">hydrothermal vent metagenome</name>
    <dbReference type="NCBI Taxonomy" id="652676"/>
    <lineage>
        <taxon>unclassified sequences</taxon>
        <taxon>metagenomes</taxon>
        <taxon>ecological metagenomes</taxon>
    </lineage>
</organism>
<dbReference type="PANTHER" id="PTHR10192">
    <property type="entry name" value="MOLYBDOPTERIN BIOSYNTHESIS PROTEIN"/>
    <property type="match status" value="1"/>
</dbReference>
<keyword evidence="4" id="KW-0808">Transferase</keyword>